<protein>
    <recommendedName>
        <fullName evidence="5">DUF29 domain-containing protein</fullName>
    </recommendedName>
</protein>
<evidence type="ECO:0008006" key="5">
    <source>
        <dbReference type="Google" id="ProtNLM"/>
    </source>
</evidence>
<dbReference type="PANTHER" id="PTHR34235">
    <property type="entry name" value="SLR1203 PROTEIN-RELATED"/>
    <property type="match status" value="1"/>
</dbReference>
<dbReference type="PANTHER" id="PTHR34235:SF4">
    <property type="entry name" value="SLR0291 PROTEIN"/>
    <property type="match status" value="1"/>
</dbReference>
<accession>A0A1V3IPP4</accession>
<dbReference type="Pfam" id="PF01724">
    <property type="entry name" value="DUF29"/>
    <property type="match status" value="1"/>
</dbReference>
<comment type="caution">
    <text evidence="2">The sequence shown here is derived from an EMBL/GenBank/DDBJ whole genome shotgun (WGS) entry which is preliminary data.</text>
</comment>
<dbReference type="AlphaFoldDB" id="A0A1V3J6D5"/>
<gene>
    <name evidence="1" type="ORF">BKK51_10290</name>
    <name evidence="2" type="ORF">BKK52_01300</name>
</gene>
<dbReference type="OrthoDB" id="5766125at2"/>
<proteinExistence type="predicted"/>
<evidence type="ECO:0000313" key="2">
    <source>
        <dbReference type="EMBL" id="OOF50812.1"/>
    </source>
</evidence>
<dbReference type="EMBL" id="MLHK01000061">
    <property type="protein sequence ID" value="OOF43924.1"/>
    <property type="molecule type" value="Genomic_DNA"/>
</dbReference>
<dbReference type="Proteomes" id="UP000189161">
    <property type="component" value="Unassembled WGS sequence"/>
</dbReference>
<sequence length="144" mass="16777">MSIAYASDLYGWANEQARYLSLGAFDQVDIKHLTEELETMGNSELSELESRLELLIMHLLKWQYQPNRQGRSWLLTIKEQRTRIERRLKRSPSLKSKLNGEGFLQDIWELAVLSAARETGLDENNFPEIPSWTLDDILNPQFLP</sequence>
<dbReference type="Proteomes" id="UP000188728">
    <property type="component" value="Unassembled WGS sequence"/>
</dbReference>
<keyword evidence="4" id="KW-1185">Reference proteome</keyword>
<accession>A0A1V3J6D5</accession>
<dbReference type="Gene3D" id="1.20.1220.20">
    <property type="entry name" value="Uncharcterised protein PF01724"/>
    <property type="match status" value="1"/>
</dbReference>
<dbReference type="EMBL" id="MLHL01000006">
    <property type="protein sequence ID" value="OOF50812.1"/>
    <property type="molecule type" value="Genomic_DNA"/>
</dbReference>
<reference evidence="3 4" key="1">
    <citation type="submission" date="2016-10" db="EMBL/GenBank/DDBJ databases">
        <title>Rodentibacter gen. nov. and new species.</title>
        <authorList>
            <person name="Christensen H."/>
        </authorList>
    </citation>
    <scope>NUCLEOTIDE SEQUENCE [LARGE SCALE GENOMIC DNA]</scope>
    <source>
        <strain evidence="1 3">H1983213011</strain>
        <strain evidence="2 4">H1987082031</strain>
    </source>
</reference>
<evidence type="ECO:0000313" key="4">
    <source>
        <dbReference type="Proteomes" id="UP000189161"/>
    </source>
</evidence>
<name>A0A1V3J6D5_9PAST</name>
<dbReference type="InterPro" id="IPR002636">
    <property type="entry name" value="DUF29"/>
</dbReference>
<evidence type="ECO:0000313" key="1">
    <source>
        <dbReference type="EMBL" id="OOF43924.1"/>
    </source>
</evidence>
<dbReference type="RefSeq" id="WP_077474507.1">
    <property type="nucleotide sequence ID" value="NZ_MLHK01000061.1"/>
</dbReference>
<evidence type="ECO:0000313" key="3">
    <source>
        <dbReference type="Proteomes" id="UP000188728"/>
    </source>
</evidence>
<organism evidence="2 4">
    <name type="scientific">Rodentibacter trehalosifermentans</name>
    <dbReference type="NCBI Taxonomy" id="1908263"/>
    <lineage>
        <taxon>Bacteria</taxon>
        <taxon>Pseudomonadati</taxon>
        <taxon>Pseudomonadota</taxon>
        <taxon>Gammaproteobacteria</taxon>
        <taxon>Pasteurellales</taxon>
        <taxon>Pasteurellaceae</taxon>
        <taxon>Rodentibacter</taxon>
    </lineage>
</organism>